<sequence>MDATHALEIASLTRQLKEELAAADAPAAQLASGCPIVIAQVGELTRNVDRADYEPHHVAIGPYHRIKTPNLAMDEDKIRSLRAVLSAASAAA</sequence>
<comment type="caution">
    <text evidence="1">The sequence shown here is derived from an EMBL/GenBank/DDBJ whole genome shotgun (WGS) entry which is preliminary data.</text>
</comment>
<dbReference type="AlphaFoldDB" id="A0A1E5V7H9"/>
<keyword evidence="2" id="KW-1185">Reference proteome</keyword>
<proteinExistence type="predicted"/>
<gene>
    <name evidence="1" type="ORF">BAE44_0017861</name>
</gene>
<reference evidence="1 2" key="1">
    <citation type="submission" date="2016-09" db="EMBL/GenBank/DDBJ databases">
        <title>The draft genome of Dichanthelium oligosanthes: A C3 panicoid grass species.</title>
        <authorList>
            <person name="Studer A.J."/>
            <person name="Schnable J.C."/>
            <person name="Brutnell T.P."/>
        </authorList>
    </citation>
    <scope>NUCLEOTIDE SEQUENCE [LARGE SCALE GENOMIC DNA]</scope>
    <source>
        <strain evidence="2">cv. Kellogg 1175</strain>
        <tissue evidence="1">Leaf</tissue>
    </source>
</reference>
<dbReference type="Proteomes" id="UP000095767">
    <property type="component" value="Unassembled WGS sequence"/>
</dbReference>
<accession>A0A1E5V7H9</accession>
<dbReference type="EMBL" id="LWDX02048726">
    <property type="protein sequence ID" value="OEL21120.1"/>
    <property type="molecule type" value="Genomic_DNA"/>
</dbReference>
<dbReference type="Pfam" id="PF03140">
    <property type="entry name" value="DUF247"/>
    <property type="match status" value="1"/>
</dbReference>
<dbReference type="STRING" id="888268.A0A1E5V7H9"/>
<evidence type="ECO:0000313" key="2">
    <source>
        <dbReference type="Proteomes" id="UP000095767"/>
    </source>
</evidence>
<organism evidence="1 2">
    <name type="scientific">Dichanthelium oligosanthes</name>
    <dbReference type="NCBI Taxonomy" id="888268"/>
    <lineage>
        <taxon>Eukaryota</taxon>
        <taxon>Viridiplantae</taxon>
        <taxon>Streptophyta</taxon>
        <taxon>Embryophyta</taxon>
        <taxon>Tracheophyta</taxon>
        <taxon>Spermatophyta</taxon>
        <taxon>Magnoliopsida</taxon>
        <taxon>Liliopsida</taxon>
        <taxon>Poales</taxon>
        <taxon>Poaceae</taxon>
        <taxon>PACMAD clade</taxon>
        <taxon>Panicoideae</taxon>
        <taxon>Panicodae</taxon>
        <taxon>Paniceae</taxon>
        <taxon>Dichantheliinae</taxon>
        <taxon>Dichanthelium</taxon>
    </lineage>
</organism>
<name>A0A1E5V7H9_9POAL</name>
<dbReference type="InterPro" id="IPR004158">
    <property type="entry name" value="DUF247_pln"/>
</dbReference>
<evidence type="ECO:0000313" key="1">
    <source>
        <dbReference type="EMBL" id="OEL21120.1"/>
    </source>
</evidence>
<protein>
    <submittedName>
        <fullName evidence="1">Uncharacterized protein</fullName>
    </submittedName>
</protein>